<feature type="transmembrane region" description="Helical" evidence="7">
    <location>
        <begin position="55"/>
        <end position="76"/>
    </location>
</feature>
<evidence type="ECO:0008006" key="10">
    <source>
        <dbReference type="Google" id="ProtNLM"/>
    </source>
</evidence>
<keyword evidence="3" id="KW-0813">Transport</keyword>
<dbReference type="GO" id="GO:0005886">
    <property type="term" value="C:plasma membrane"/>
    <property type="evidence" value="ECO:0007669"/>
    <property type="project" value="TreeGrafter"/>
</dbReference>
<comment type="subcellular location">
    <subcellularLocation>
        <location evidence="1">Membrane</location>
        <topology evidence="1">Multi-pass membrane protein</topology>
    </subcellularLocation>
</comment>
<evidence type="ECO:0000256" key="5">
    <source>
        <dbReference type="ARBA" id="ARBA00022989"/>
    </source>
</evidence>
<dbReference type="AlphaFoldDB" id="A0A0H2YYD3"/>
<evidence type="ECO:0000313" key="8">
    <source>
        <dbReference type="EMBL" id="ABJ00401.1"/>
    </source>
</evidence>
<feature type="transmembrane region" description="Helical" evidence="7">
    <location>
        <begin position="163"/>
        <end position="185"/>
    </location>
</feature>
<keyword evidence="5 7" id="KW-1133">Transmembrane helix</keyword>
<feature type="transmembrane region" description="Helical" evidence="7">
    <location>
        <begin position="82"/>
        <end position="98"/>
    </location>
</feature>
<dbReference type="PANTHER" id="PTHR42810">
    <property type="entry name" value="PURINE PERMEASE C1399.01C-RELATED"/>
    <property type="match status" value="1"/>
</dbReference>
<comment type="similarity">
    <text evidence="2">Belongs to the nucleobase:cation symporter-2 (NCS2) (TC 2.A.40) family.</text>
</comment>
<accession>A0A0H2YYD3</accession>
<organism evidence="8 9">
    <name type="scientific">Escherichia coli O1:K1 / APEC</name>
    <dbReference type="NCBI Taxonomy" id="405955"/>
    <lineage>
        <taxon>Bacteria</taxon>
        <taxon>Pseudomonadati</taxon>
        <taxon>Pseudomonadota</taxon>
        <taxon>Gammaproteobacteria</taxon>
        <taxon>Enterobacterales</taxon>
        <taxon>Enterobacteriaceae</taxon>
        <taxon>Escherichia</taxon>
    </lineage>
</organism>
<dbReference type="EMBL" id="CP000468">
    <property type="protein sequence ID" value="ABJ00401.1"/>
    <property type="molecule type" value="Genomic_DNA"/>
</dbReference>
<gene>
    <name evidence="8" type="ORF">APECO1_97</name>
</gene>
<keyword evidence="9" id="KW-1185">Reference proteome</keyword>
<evidence type="ECO:0000256" key="1">
    <source>
        <dbReference type="ARBA" id="ARBA00004141"/>
    </source>
</evidence>
<dbReference type="GO" id="GO:0042907">
    <property type="term" value="F:xanthine transmembrane transporter activity"/>
    <property type="evidence" value="ECO:0007669"/>
    <property type="project" value="TreeGrafter"/>
</dbReference>
<feature type="transmembrane region" description="Helical" evidence="7">
    <location>
        <begin position="131"/>
        <end position="151"/>
    </location>
</feature>
<dbReference type="Proteomes" id="UP000008216">
    <property type="component" value="Chromosome"/>
</dbReference>
<evidence type="ECO:0000256" key="4">
    <source>
        <dbReference type="ARBA" id="ARBA00022692"/>
    </source>
</evidence>
<dbReference type="InterPro" id="IPR006043">
    <property type="entry name" value="NCS2"/>
</dbReference>
<sequence length="198" mass="20769">MVRSQLSRADAPCLLTSLRRQLMAMFGFPHWQLKSTSTESGVVAPDERLPFAQTAVMGVQHAVAMFGATVLMPILMGLDPNLSILMSGIGTLLFFFITGGRVPSYLGSSAAFVGVVIAATGFNGQGINPNISIALGGIIACGLVYTVIGLVVMKIGTRWIERLMPPVVTGAVVMAIGLNLAPIAVKNVSASAFDSWMA</sequence>
<protein>
    <recommendedName>
        <fullName evidence="10">Pyrimidine utilization transport protein G</fullName>
    </recommendedName>
</protein>
<dbReference type="PANTHER" id="PTHR42810:SF2">
    <property type="entry name" value="PURINE PERMEASE C1399.01C-RELATED"/>
    <property type="match status" value="1"/>
</dbReference>
<keyword evidence="6 7" id="KW-0472">Membrane</keyword>
<dbReference type="KEGG" id="ecv:APECO1_97"/>
<proteinExistence type="inferred from homology"/>
<evidence type="ECO:0000256" key="3">
    <source>
        <dbReference type="ARBA" id="ARBA00022448"/>
    </source>
</evidence>
<keyword evidence="4 7" id="KW-0812">Transmembrane</keyword>
<evidence type="ECO:0000256" key="6">
    <source>
        <dbReference type="ARBA" id="ARBA00023136"/>
    </source>
</evidence>
<name>A0A0H2YYD3_ECOK1</name>
<evidence type="ECO:0000256" key="2">
    <source>
        <dbReference type="ARBA" id="ARBA00008821"/>
    </source>
</evidence>
<reference evidence="8 9" key="1">
    <citation type="journal article" date="2007" name="J. Bacteriol.">
        <title>The genome sequence of avian pathogenic Escherichia coli strain O1:K1:H7 shares strong similarities with human extraintestinal pathogenic E. coli genomes.</title>
        <authorList>
            <person name="Johnson T.J."/>
            <person name="Kariyawasam S."/>
            <person name="Wannemuehler Y."/>
            <person name="Mangiamele P."/>
            <person name="Johnson S.J."/>
            <person name="Doetkott C."/>
            <person name="Skyberg J.A."/>
            <person name="Lynne A.M."/>
            <person name="Johnson J.R."/>
            <person name="Nolan L.K."/>
        </authorList>
    </citation>
    <scope>NUCLEOTIDE SEQUENCE [LARGE SCALE GENOMIC DNA]</scope>
    <source>
        <strain evidence="8">APEC O1</strain>
    </source>
</reference>
<dbReference type="Pfam" id="PF00860">
    <property type="entry name" value="Xan_ur_permease"/>
    <property type="match status" value="1"/>
</dbReference>
<dbReference type="HOGENOM" id="CLU_017959_3_0_6"/>
<evidence type="ECO:0000313" key="9">
    <source>
        <dbReference type="Proteomes" id="UP000008216"/>
    </source>
</evidence>
<evidence type="ECO:0000256" key="7">
    <source>
        <dbReference type="SAM" id="Phobius"/>
    </source>
</evidence>
<feature type="transmembrane region" description="Helical" evidence="7">
    <location>
        <begin position="105"/>
        <end position="125"/>
    </location>
</feature>